<proteinExistence type="predicted"/>
<dbReference type="Pfam" id="PF19808">
    <property type="entry name" value="DUF6291"/>
    <property type="match status" value="1"/>
</dbReference>
<name>A0A6J5N831_9CAUD</name>
<gene>
    <name evidence="2" type="ORF">UFOVP634_8</name>
</gene>
<reference evidence="2" key="1">
    <citation type="submission" date="2020-04" db="EMBL/GenBank/DDBJ databases">
        <authorList>
            <person name="Chiriac C."/>
            <person name="Salcher M."/>
            <person name="Ghai R."/>
            <person name="Kavagutti S V."/>
        </authorList>
    </citation>
    <scope>NUCLEOTIDE SEQUENCE</scope>
</reference>
<dbReference type="InterPro" id="IPR046258">
    <property type="entry name" value="DUF6291"/>
</dbReference>
<feature type="domain" description="DUF6291" evidence="1">
    <location>
        <begin position="7"/>
        <end position="84"/>
    </location>
</feature>
<accession>A0A6J5N831</accession>
<sequence>MAENKKSFVLYTDSQGLINQLPDDIAGRLFKHIYAYVNDENPITDELLLNIAFEPIKMQLKRDLIKWVDIKETKSNSGNLGNLKRYNIDLYEKVLSNNITLKEAIELAKTRKNSHSDILPSQDIAKLAVNDNVNVNVNVINKIEARSQTFKDSLLQYKDKYQVNMLKEFYNYWTEPNQSKSKMRFELEKTWSLDRRLETWAKRENLFNVKPQIKQDRL</sequence>
<organism evidence="2">
    <name type="scientific">uncultured Caudovirales phage</name>
    <dbReference type="NCBI Taxonomy" id="2100421"/>
    <lineage>
        <taxon>Viruses</taxon>
        <taxon>Duplodnaviria</taxon>
        <taxon>Heunggongvirae</taxon>
        <taxon>Uroviricota</taxon>
        <taxon>Caudoviricetes</taxon>
        <taxon>Peduoviridae</taxon>
        <taxon>Maltschvirus</taxon>
        <taxon>Maltschvirus maltsch</taxon>
    </lineage>
</organism>
<evidence type="ECO:0000313" key="2">
    <source>
        <dbReference type="EMBL" id="CAB4153586.1"/>
    </source>
</evidence>
<dbReference type="EMBL" id="LR796598">
    <property type="protein sequence ID" value="CAB4153586.1"/>
    <property type="molecule type" value="Genomic_DNA"/>
</dbReference>
<evidence type="ECO:0000259" key="1">
    <source>
        <dbReference type="Pfam" id="PF19808"/>
    </source>
</evidence>
<protein>
    <recommendedName>
        <fullName evidence="1">DUF6291 domain-containing protein</fullName>
    </recommendedName>
</protein>